<gene>
    <name evidence="3" type="ordered locus">Sthe_0060</name>
</gene>
<dbReference type="Proteomes" id="UP000002027">
    <property type="component" value="Chromosome 1"/>
</dbReference>
<protein>
    <recommendedName>
        <fullName evidence="2">CpXC domain-containing protein</fullName>
    </recommendedName>
</protein>
<evidence type="ECO:0000313" key="4">
    <source>
        <dbReference type="Proteomes" id="UP000002027"/>
    </source>
</evidence>
<evidence type="ECO:0000256" key="1">
    <source>
        <dbReference type="SAM" id="MobiDB-lite"/>
    </source>
</evidence>
<dbReference type="eggNOG" id="ENOG5030EYV">
    <property type="taxonomic scope" value="Bacteria"/>
</dbReference>
<dbReference type="OrthoDB" id="163610at2"/>
<dbReference type="Pfam" id="PF14353">
    <property type="entry name" value="CpXC"/>
    <property type="match status" value="1"/>
</dbReference>
<dbReference type="HOGENOM" id="CLU_1668588_0_0_0"/>
<dbReference type="EMBL" id="CP001823">
    <property type="protein sequence ID" value="ACZ37499.1"/>
    <property type="molecule type" value="Genomic_DNA"/>
</dbReference>
<name>D1C5I3_SPHTD</name>
<organism evidence="3 4">
    <name type="scientific">Sphaerobacter thermophilus (strain ATCC 49802 / DSM 20745 / KCCM 41009 / NCIMB 13125 / S 6022)</name>
    <dbReference type="NCBI Taxonomy" id="479434"/>
    <lineage>
        <taxon>Bacteria</taxon>
        <taxon>Pseudomonadati</taxon>
        <taxon>Thermomicrobiota</taxon>
        <taxon>Thermomicrobia</taxon>
        <taxon>Sphaerobacterales</taxon>
        <taxon>Sphaerobacterineae</taxon>
        <taxon>Sphaerobacteraceae</taxon>
        <taxon>Sphaerobacter</taxon>
    </lineage>
</organism>
<evidence type="ECO:0000259" key="2">
    <source>
        <dbReference type="Pfam" id="PF14353"/>
    </source>
</evidence>
<evidence type="ECO:0000313" key="3">
    <source>
        <dbReference type="EMBL" id="ACZ37499.1"/>
    </source>
</evidence>
<dbReference type="InterPro" id="IPR025682">
    <property type="entry name" value="CpXC_dom"/>
</dbReference>
<feature type="domain" description="CpXC" evidence="2">
    <location>
        <begin position="12"/>
        <end position="122"/>
    </location>
</feature>
<dbReference type="KEGG" id="sti:Sthe_0060"/>
<dbReference type="AlphaFoldDB" id="D1C5I3"/>
<dbReference type="RefSeq" id="WP_012870548.1">
    <property type="nucleotide sequence ID" value="NC_013523.1"/>
</dbReference>
<feature type="region of interest" description="Disordered" evidence="1">
    <location>
        <begin position="135"/>
        <end position="171"/>
    </location>
</feature>
<dbReference type="STRING" id="479434.Sthe_0060"/>
<accession>D1C5I3</accession>
<proteinExistence type="predicted"/>
<reference evidence="4" key="1">
    <citation type="submission" date="2009-11" db="EMBL/GenBank/DDBJ databases">
        <title>The complete chromosome 1 of Sphaerobacter thermophilus DSM 20745.</title>
        <authorList>
            <person name="Lucas S."/>
            <person name="Copeland A."/>
            <person name="Lapidus A."/>
            <person name="Glavina del Rio T."/>
            <person name="Dalin E."/>
            <person name="Tice H."/>
            <person name="Bruce D."/>
            <person name="Goodwin L."/>
            <person name="Pitluck S."/>
            <person name="Kyrpides N."/>
            <person name="Mavromatis K."/>
            <person name="Ivanova N."/>
            <person name="Mikhailova N."/>
            <person name="LaButti K.M."/>
            <person name="Clum A."/>
            <person name="Sun H.I."/>
            <person name="Brettin T."/>
            <person name="Detter J.C."/>
            <person name="Han C."/>
            <person name="Larimer F."/>
            <person name="Land M."/>
            <person name="Hauser L."/>
            <person name="Markowitz V."/>
            <person name="Cheng J.F."/>
            <person name="Hugenholtz P."/>
            <person name="Woyke T."/>
            <person name="Wu D."/>
            <person name="Steenblock K."/>
            <person name="Schneider S."/>
            <person name="Pukall R."/>
            <person name="Goeker M."/>
            <person name="Klenk H.P."/>
            <person name="Eisen J.A."/>
        </authorList>
    </citation>
    <scope>NUCLEOTIDE SEQUENCE [LARGE SCALE GENOMIC DNA]</scope>
    <source>
        <strain evidence="4">ATCC 49802 / DSM 20745 / S 6022</strain>
    </source>
</reference>
<feature type="compositionally biased region" description="Polar residues" evidence="1">
    <location>
        <begin position="161"/>
        <end position="171"/>
    </location>
</feature>
<reference evidence="3 4" key="2">
    <citation type="journal article" date="2010" name="Stand. Genomic Sci.">
        <title>Complete genome sequence of Desulfohalobium retbaense type strain (HR(100)).</title>
        <authorList>
            <person name="Spring S."/>
            <person name="Nolan M."/>
            <person name="Lapidus A."/>
            <person name="Glavina Del Rio T."/>
            <person name="Copeland A."/>
            <person name="Tice H."/>
            <person name="Cheng J.F."/>
            <person name="Lucas S."/>
            <person name="Land M."/>
            <person name="Chen F."/>
            <person name="Bruce D."/>
            <person name="Goodwin L."/>
            <person name="Pitluck S."/>
            <person name="Ivanova N."/>
            <person name="Mavromatis K."/>
            <person name="Mikhailova N."/>
            <person name="Pati A."/>
            <person name="Chen A."/>
            <person name="Palaniappan K."/>
            <person name="Hauser L."/>
            <person name="Chang Y.J."/>
            <person name="Jeffries C.D."/>
            <person name="Munk C."/>
            <person name="Kiss H."/>
            <person name="Chain P."/>
            <person name="Han C."/>
            <person name="Brettin T."/>
            <person name="Detter J.C."/>
            <person name="Schuler E."/>
            <person name="Goker M."/>
            <person name="Rohde M."/>
            <person name="Bristow J."/>
            <person name="Eisen J.A."/>
            <person name="Markowitz V."/>
            <person name="Hugenholtz P."/>
            <person name="Kyrpides N.C."/>
            <person name="Klenk H.P."/>
        </authorList>
    </citation>
    <scope>NUCLEOTIDE SEQUENCE [LARGE SCALE GENOMIC DNA]</scope>
    <source>
        <strain evidence="4">ATCC 49802 / DSM 20745 / S 6022</strain>
    </source>
</reference>
<keyword evidence="4" id="KW-1185">Reference proteome</keyword>
<dbReference type="InParanoid" id="D1C5I3"/>
<sequence>MVLQTQYASVDIRCPHCRATWEVPVARYVNVGTDPDARLGILLGTMHRSRCPVCKREQAVDFIFDYYDPEQNLVVQVRPEWEIRAGGGEDWYWQRYEDLVQAYASHDVRVDVVFGFQEMIDKYLGGEEAVAAAKREWDARKAGAKPASEQDAPPEEPAGESGSSTTEDNHA</sequence>